<dbReference type="RefSeq" id="XP_044546233.1">
    <property type="nucleotide sequence ID" value="XM_044697593.1"/>
</dbReference>
<comment type="caution">
    <text evidence="18">The sequence shown here is derived from an EMBL/GenBank/DDBJ whole genome shotgun (WGS) entry which is preliminary data.</text>
</comment>
<dbReference type="GO" id="GO:0007018">
    <property type="term" value="P:microtubule-based movement"/>
    <property type="evidence" value="ECO:0007669"/>
    <property type="project" value="InterPro"/>
</dbReference>
<dbReference type="Gene3D" id="3.40.850.10">
    <property type="entry name" value="Kinesin motor domain"/>
    <property type="match status" value="1"/>
</dbReference>
<dbReference type="SMART" id="SM00129">
    <property type="entry name" value="KISc"/>
    <property type="match status" value="1"/>
</dbReference>
<feature type="compositionally biased region" description="Polar residues" evidence="16">
    <location>
        <begin position="1045"/>
        <end position="1058"/>
    </location>
</feature>
<reference evidence="18 19" key="1">
    <citation type="journal article" date="2018" name="BMC Genomics">
        <title>The genome of Naegleria lovaniensis, the basis for a comparative approach to unravel pathogenicity factors of the human pathogenic amoeba N. fowleri.</title>
        <authorList>
            <person name="Liechti N."/>
            <person name="Schurch N."/>
            <person name="Bruggmann R."/>
            <person name="Wittwer M."/>
        </authorList>
    </citation>
    <scope>NUCLEOTIDE SEQUENCE [LARGE SCALE GENOMIC DNA]</scope>
    <source>
        <strain evidence="18 19">ATCC 30569</strain>
    </source>
</reference>
<evidence type="ECO:0000256" key="15">
    <source>
        <dbReference type="SAM" id="Coils"/>
    </source>
</evidence>
<feature type="compositionally biased region" description="Polar residues" evidence="16">
    <location>
        <begin position="1067"/>
        <end position="1080"/>
    </location>
</feature>
<dbReference type="PRINTS" id="PR00380">
    <property type="entry name" value="KINESINHEAVY"/>
</dbReference>
<evidence type="ECO:0000256" key="6">
    <source>
        <dbReference type="ARBA" id="ARBA00022741"/>
    </source>
</evidence>
<comment type="subcellular location">
    <subcellularLocation>
        <location evidence="1">Cytoplasm</location>
        <location evidence="1">Cytoskeleton</location>
    </subcellularLocation>
</comment>
<keyword evidence="10 14" id="KW-0505">Motor protein</keyword>
<dbReference type="GO" id="GO:0051301">
    <property type="term" value="P:cell division"/>
    <property type="evidence" value="ECO:0007669"/>
    <property type="project" value="UniProtKB-KW"/>
</dbReference>
<evidence type="ECO:0000256" key="12">
    <source>
        <dbReference type="ARBA" id="ARBA00023306"/>
    </source>
</evidence>
<keyword evidence="8 14" id="KW-0067">ATP-binding</keyword>
<keyword evidence="7" id="KW-0498">Mitosis</keyword>
<dbReference type="Pfam" id="PF13931">
    <property type="entry name" value="Microtub_bind"/>
    <property type="match status" value="1"/>
</dbReference>
<evidence type="ECO:0000256" key="11">
    <source>
        <dbReference type="ARBA" id="ARBA00023212"/>
    </source>
</evidence>
<dbReference type="PROSITE" id="PS50067">
    <property type="entry name" value="KINESIN_MOTOR_2"/>
    <property type="match status" value="1"/>
</dbReference>
<feature type="region of interest" description="Disordered" evidence="16">
    <location>
        <begin position="1045"/>
        <end position="1081"/>
    </location>
</feature>
<evidence type="ECO:0000256" key="4">
    <source>
        <dbReference type="ARBA" id="ARBA00022618"/>
    </source>
</evidence>
<feature type="region of interest" description="Disordered" evidence="16">
    <location>
        <begin position="966"/>
        <end position="991"/>
    </location>
</feature>
<accession>A0AA88KI80</accession>
<dbReference type="InterPro" id="IPR027417">
    <property type="entry name" value="P-loop_NTPase"/>
</dbReference>
<dbReference type="Pfam" id="PF00225">
    <property type="entry name" value="Kinesin"/>
    <property type="match status" value="1"/>
</dbReference>
<keyword evidence="9 15" id="KW-0175">Coiled coil</keyword>
<evidence type="ECO:0000256" key="3">
    <source>
        <dbReference type="ARBA" id="ARBA00022553"/>
    </source>
</evidence>
<dbReference type="AlphaFoldDB" id="A0AA88KI80"/>
<evidence type="ECO:0000313" key="18">
    <source>
        <dbReference type="EMBL" id="KAG2378971.1"/>
    </source>
</evidence>
<proteinExistence type="inferred from homology"/>
<evidence type="ECO:0000256" key="8">
    <source>
        <dbReference type="ARBA" id="ARBA00022840"/>
    </source>
</evidence>
<dbReference type="GO" id="GO:0008017">
    <property type="term" value="F:microtubule binding"/>
    <property type="evidence" value="ECO:0007669"/>
    <property type="project" value="InterPro"/>
</dbReference>
<dbReference type="GO" id="GO:0051231">
    <property type="term" value="P:spindle elongation"/>
    <property type="evidence" value="ECO:0007669"/>
    <property type="project" value="TreeGrafter"/>
</dbReference>
<dbReference type="PANTHER" id="PTHR47970:SF12">
    <property type="entry name" value="KINESIN FAMILY MEMBER 11"/>
    <property type="match status" value="1"/>
</dbReference>
<comment type="similarity">
    <text evidence="13">Belongs to the TRAFAC class myosin-kinesin ATPase superfamily. Kinesin family. KIN-5/BimC subfamily.</text>
</comment>
<keyword evidence="12" id="KW-0131">Cell cycle</keyword>
<protein>
    <recommendedName>
        <fullName evidence="17">Kinesin motor domain-containing protein</fullName>
    </recommendedName>
</protein>
<evidence type="ECO:0000256" key="14">
    <source>
        <dbReference type="PROSITE-ProRule" id="PRU00283"/>
    </source>
</evidence>
<dbReference type="GeneID" id="68100063"/>
<dbReference type="CDD" id="cd01364">
    <property type="entry name" value="KISc_BimC_Eg5"/>
    <property type="match status" value="1"/>
</dbReference>
<gene>
    <name evidence="18" type="ORF">C9374_007609</name>
</gene>
<dbReference type="Proteomes" id="UP000816034">
    <property type="component" value="Unassembled WGS sequence"/>
</dbReference>
<keyword evidence="2" id="KW-0963">Cytoplasm</keyword>
<keyword evidence="11" id="KW-0206">Cytoskeleton</keyword>
<evidence type="ECO:0000313" key="19">
    <source>
        <dbReference type="Proteomes" id="UP000816034"/>
    </source>
</evidence>
<dbReference type="InterPro" id="IPR047149">
    <property type="entry name" value="KIF11-like"/>
</dbReference>
<dbReference type="GO" id="GO:0072686">
    <property type="term" value="C:mitotic spindle"/>
    <property type="evidence" value="ECO:0007669"/>
    <property type="project" value="TreeGrafter"/>
</dbReference>
<evidence type="ECO:0000256" key="16">
    <source>
        <dbReference type="SAM" id="MobiDB-lite"/>
    </source>
</evidence>
<dbReference type="SUPFAM" id="SSF52540">
    <property type="entry name" value="P-loop containing nucleoside triphosphate hydrolases"/>
    <property type="match status" value="1"/>
</dbReference>
<evidence type="ECO:0000256" key="7">
    <source>
        <dbReference type="ARBA" id="ARBA00022776"/>
    </source>
</evidence>
<feature type="compositionally biased region" description="Polar residues" evidence="16">
    <location>
        <begin position="967"/>
        <end position="976"/>
    </location>
</feature>
<feature type="binding site" evidence="14">
    <location>
        <begin position="137"/>
        <end position="144"/>
    </location>
    <ligand>
        <name>ATP</name>
        <dbReference type="ChEBI" id="CHEBI:30616"/>
    </ligand>
</feature>
<dbReference type="InterPro" id="IPR036961">
    <property type="entry name" value="Kinesin_motor_dom_sf"/>
</dbReference>
<dbReference type="EMBL" id="PYSW02000030">
    <property type="protein sequence ID" value="KAG2378971.1"/>
    <property type="molecule type" value="Genomic_DNA"/>
</dbReference>
<evidence type="ECO:0000256" key="2">
    <source>
        <dbReference type="ARBA" id="ARBA00022490"/>
    </source>
</evidence>
<dbReference type="GO" id="GO:0008574">
    <property type="term" value="F:plus-end-directed microtubule motor activity"/>
    <property type="evidence" value="ECO:0007669"/>
    <property type="project" value="TreeGrafter"/>
</dbReference>
<dbReference type="PROSITE" id="PS00411">
    <property type="entry name" value="KINESIN_MOTOR_1"/>
    <property type="match status" value="1"/>
</dbReference>
<sequence>MLPSSFSDTLSTNSSSSCATTASAAISISSSVISGSNNSTTSSQPQNSGVNVQVLLRCRPLNEKEKGQTISVDTSPYLRKELKVHQKLVHGKEITKTFTFDRVYGPQTTQKEFFDESIKSIVDEALDGFNCTIFAYGQTSSGKTFTMEGRRDPSDATDSQAGVIPRSIYHIFQTLESNKTEYTVKVSCMELYNEELQDLLTDRQNKLKIFDDNTGRKGTVVAGLEEIVVRDASQIISIVEDAQKRRQIAETNLNKSSSRSHCITTITIHMREVNDEGEEFIKTGKLNLVDLAGSENIGRSGAIKQRAKEAGMINQSLLTLGRVITALTEHSPHVPYRESKLTRILQDSLGGKTKTCLIATISPSVLCLEETLSTLDYAFKAKSIKNKPEVNMKVSKAQLIKEMSADMEKLKAELNAQRLKNGIYMAPEIYEETNRKLQEQECTIRDLEDQLQLKLKEYEELTGLFKEKERELQKELQSHSETRSVLNTTTNVLKKTETELKSTKTELDITNFVLEKTQETEEQLLVEAHSLLDGLKDSIQDIDGFISKVERKSKVEVDNQTLTSMFKEMMQGKLNQSEEEIHKLYNTFVHVNTTAKNSIEEFMLQKMTQAKLLGEQMKEITDLFQRSQKDLLQLMDHKTTSQGTALESLERNNDMFEQKIVKSIFSMKDAFEQSMSLVQHQIENQKHELQKLNNFFVDTLTRNTKYLEIFSTRHHEVMNEMKEQMEHTVELHVNQTNLHSSKLNEMLEQQHKQNILLKQELMKNLEAMIDETISKQEGEFSQSVSGIQQFFGNSVQSVRNMEATVKKGSQESYTNMEKMKLNLSTNQQEATQVVTKSRMQIDSHIQNISSEASKLSESVKSFCETSNSTVSSNSQNVKQFINTANEEQRMFMDQCHASSCKNTSTHQERISQLNHHVTNFDQQVGIFSNTHLELHNSQLGHVEKFRKDFIEARSSDMKRSLDHFVLNTDQPTGNTPQKKKRKIPEQLPKTKPKDELVEMYRLSLPPSLEVPSLLLNGGERIASPCRSDNMDDVDSDVLSVASNKENIGSPQENSSPQSALPPVKPLKSTTGNNGDFSVPSSIVKRKKPAAVTKVLKTNVIKNENFGVSSFR</sequence>
<organism evidence="18 19">
    <name type="scientific">Naegleria lovaniensis</name>
    <name type="common">Amoeba</name>
    <dbReference type="NCBI Taxonomy" id="51637"/>
    <lineage>
        <taxon>Eukaryota</taxon>
        <taxon>Discoba</taxon>
        <taxon>Heterolobosea</taxon>
        <taxon>Tetramitia</taxon>
        <taxon>Eutetramitia</taxon>
        <taxon>Vahlkampfiidae</taxon>
        <taxon>Naegleria</taxon>
    </lineage>
</organism>
<keyword evidence="3" id="KW-0597">Phosphoprotein</keyword>
<dbReference type="InterPro" id="IPR001752">
    <property type="entry name" value="Kinesin_motor_dom"/>
</dbReference>
<evidence type="ECO:0000256" key="1">
    <source>
        <dbReference type="ARBA" id="ARBA00004245"/>
    </source>
</evidence>
<feature type="coiled-coil region" evidence="15">
    <location>
        <begin position="393"/>
        <end position="506"/>
    </location>
</feature>
<evidence type="ECO:0000259" key="17">
    <source>
        <dbReference type="PROSITE" id="PS50067"/>
    </source>
</evidence>
<evidence type="ECO:0000256" key="13">
    <source>
        <dbReference type="ARBA" id="ARBA00034704"/>
    </source>
</evidence>
<keyword evidence="4" id="KW-0132">Cell division</keyword>
<dbReference type="GO" id="GO:0005876">
    <property type="term" value="C:spindle microtubule"/>
    <property type="evidence" value="ECO:0007669"/>
    <property type="project" value="TreeGrafter"/>
</dbReference>
<evidence type="ECO:0000256" key="5">
    <source>
        <dbReference type="ARBA" id="ARBA00022701"/>
    </source>
</evidence>
<name>A0AA88KI80_NAELO</name>
<evidence type="ECO:0000256" key="9">
    <source>
        <dbReference type="ARBA" id="ARBA00023054"/>
    </source>
</evidence>
<keyword evidence="5" id="KW-0493">Microtubule</keyword>
<dbReference type="InterPro" id="IPR025901">
    <property type="entry name" value="Kinesin-assoc_MT-bd_dom"/>
</dbReference>
<dbReference type="FunFam" id="3.40.850.10:FF:000019">
    <property type="entry name" value="Kinesin-like protein KIN-5D"/>
    <property type="match status" value="1"/>
</dbReference>
<keyword evidence="19" id="KW-1185">Reference proteome</keyword>
<dbReference type="GO" id="GO:0005524">
    <property type="term" value="F:ATP binding"/>
    <property type="evidence" value="ECO:0007669"/>
    <property type="project" value="UniProtKB-UniRule"/>
</dbReference>
<keyword evidence="6 14" id="KW-0547">Nucleotide-binding</keyword>
<feature type="domain" description="Kinesin motor" evidence="17">
    <location>
        <begin position="51"/>
        <end position="384"/>
    </location>
</feature>
<dbReference type="PANTHER" id="PTHR47970">
    <property type="entry name" value="KINESIN-LIKE PROTEIN KIF11"/>
    <property type="match status" value="1"/>
</dbReference>
<evidence type="ECO:0000256" key="10">
    <source>
        <dbReference type="ARBA" id="ARBA00023175"/>
    </source>
</evidence>
<dbReference type="InterPro" id="IPR047241">
    <property type="entry name" value="KIF11-like_kin_motor_dom"/>
</dbReference>
<dbReference type="InterPro" id="IPR019821">
    <property type="entry name" value="Kinesin_motor_CS"/>
</dbReference>
<dbReference type="GO" id="GO:0090307">
    <property type="term" value="P:mitotic spindle assembly"/>
    <property type="evidence" value="ECO:0007669"/>
    <property type="project" value="TreeGrafter"/>
</dbReference>